<keyword evidence="1" id="KW-1133">Transmembrane helix</keyword>
<feature type="transmembrane region" description="Helical" evidence="1">
    <location>
        <begin position="108"/>
        <end position="125"/>
    </location>
</feature>
<dbReference type="EMBL" id="PCVL01000047">
    <property type="protein sequence ID" value="PIQ72372.1"/>
    <property type="molecule type" value="Genomic_DNA"/>
</dbReference>
<protein>
    <recommendedName>
        <fullName evidence="4">Polymerase nucleotidyl transferase domain-containing protein</fullName>
    </recommendedName>
</protein>
<keyword evidence="1" id="KW-0472">Membrane</keyword>
<evidence type="ECO:0008006" key="4">
    <source>
        <dbReference type="Google" id="ProtNLM"/>
    </source>
</evidence>
<dbReference type="Proteomes" id="UP000229570">
    <property type="component" value="Unassembled WGS sequence"/>
</dbReference>
<keyword evidence="1" id="KW-0812">Transmembrane</keyword>
<feature type="transmembrane region" description="Helical" evidence="1">
    <location>
        <begin position="67"/>
        <end position="88"/>
    </location>
</feature>
<sequence>MDKKLASIIKYFAVFEYFPSFKEVYTFFPEKISKKRLKILYEAKKYTVGEYSKKISKKKLQNWRFRTYIKFISLFPQIKLVGLSGSIAMMNARIDDDIDLFIITKKDHLFTARFLATIIAFIMGLKRPLGLKKASDKVCLNLFFEESNLKVPKFKQTLFVGHEVLQMKPIINKDYTYERFLQANQWVFRLFPNAPFPVISSEATEKSLPAGRQVAKRNKLGDWLENFLKQLQLYLIRKHQTTEIITDTQLWFHPVDFGKKLKL</sequence>
<evidence type="ECO:0000313" key="3">
    <source>
        <dbReference type="Proteomes" id="UP000229570"/>
    </source>
</evidence>
<evidence type="ECO:0000313" key="2">
    <source>
        <dbReference type="EMBL" id="PIQ72372.1"/>
    </source>
</evidence>
<name>A0A2H0KM91_9BACT</name>
<evidence type="ECO:0000256" key="1">
    <source>
        <dbReference type="SAM" id="Phobius"/>
    </source>
</evidence>
<comment type="caution">
    <text evidence="2">The sequence shown here is derived from an EMBL/GenBank/DDBJ whole genome shotgun (WGS) entry which is preliminary data.</text>
</comment>
<proteinExistence type="predicted"/>
<accession>A0A2H0KM91</accession>
<dbReference type="AlphaFoldDB" id="A0A2H0KM91"/>
<organism evidence="2 3">
    <name type="scientific">Candidatus Roizmanbacteria bacterium CG11_big_fil_rev_8_21_14_0_20_35_14</name>
    <dbReference type="NCBI Taxonomy" id="1974855"/>
    <lineage>
        <taxon>Bacteria</taxon>
        <taxon>Candidatus Roizmaniibacteriota</taxon>
    </lineage>
</organism>
<reference evidence="2 3" key="1">
    <citation type="submission" date="2017-09" db="EMBL/GenBank/DDBJ databases">
        <title>Depth-based differentiation of microbial function through sediment-hosted aquifers and enrichment of novel symbionts in the deep terrestrial subsurface.</title>
        <authorList>
            <person name="Probst A.J."/>
            <person name="Ladd B."/>
            <person name="Jarett J.K."/>
            <person name="Geller-Mcgrath D.E."/>
            <person name="Sieber C.M."/>
            <person name="Emerson J.B."/>
            <person name="Anantharaman K."/>
            <person name="Thomas B.C."/>
            <person name="Malmstrom R."/>
            <person name="Stieglmeier M."/>
            <person name="Klingl A."/>
            <person name="Woyke T."/>
            <person name="Ryan C.M."/>
            <person name="Banfield J.F."/>
        </authorList>
    </citation>
    <scope>NUCLEOTIDE SEQUENCE [LARGE SCALE GENOMIC DNA]</scope>
    <source>
        <strain evidence="2">CG11_big_fil_rev_8_21_14_0_20_35_14</strain>
    </source>
</reference>
<gene>
    <name evidence="2" type="ORF">COV86_03395</name>
</gene>